<dbReference type="InterPro" id="IPR025714">
    <property type="entry name" value="Methyltranfer_dom"/>
</dbReference>
<dbReference type="PANTHER" id="PTHR43591">
    <property type="entry name" value="METHYLTRANSFERASE"/>
    <property type="match status" value="1"/>
</dbReference>
<dbReference type="RefSeq" id="WP_212696299.1">
    <property type="nucleotide sequence ID" value="NZ_CP058649.1"/>
</dbReference>
<dbReference type="CDD" id="cd02440">
    <property type="entry name" value="AdoMet_MTases"/>
    <property type="match status" value="1"/>
</dbReference>
<dbReference type="EMBL" id="CP058649">
    <property type="protein sequence ID" value="QUI20841.1"/>
    <property type="molecule type" value="Genomic_DNA"/>
</dbReference>
<dbReference type="Gene3D" id="3.40.50.150">
    <property type="entry name" value="Vaccinia Virus protein VP39"/>
    <property type="match status" value="1"/>
</dbReference>
<dbReference type="GO" id="GO:0032259">
    <property type="term" value="P:methylation"/>
    <property type="evidence" value="ECO:0007669"/>
    <property type="project" value="UniProtKB-KW"/>
</dbReference>
<evidence type="ECO:0000259" key="1">
    <source>
        <dbReference type="Pfam" id="PF13847"/>
    </source>
</evidence>
<accession>A0A8J8MFZ1</accession>
<evidence type="ECO:0000313" key="3">
    <source>
        <dbReference type="Proteomes" id="UP000683246"/>
    </source>
</evidence>
<proteinExistence type="predicted"/>
<protein>
    <submittedName>
        <fullName evidence="2">Class I SAM-dependent methyltransferase</fullName>
    </submittedName>
</protein>
<dbReference type="GO" id="GO:0008168">
    <property type="term" value="F:methyltransferase activity"/>
    <property type="evidence" value="ECO:0007669"/>
    <property type="project" value="UniProtKB-KW"/>
</dbReference>
<dbReference type="Pfam" id="PF13847">
    <property type="entry name" value="Methyltransf_31"/>
    <property type="match status" value="1"/>
</dbReference>
<sequence length="274" mass="31467">MTDFSKVKSYYTQFNEWSRLDAPSGKLEFELTKKIIMKYLNDDDKILDLGGGPGRYTIELAKLGYLMSLADISKELLNQARAKIDKLALTNVEAINEVNAIDLSIYDDDSFDVVLLMGPLYHLTKYDERIRCLKEVHRILKQNGLIIASYIPYLSGTIGIIDRFFYAPSHVGKENLKQVFDSGVFINKDTKGFQEGYYPRTRELEELTHSIGFKKECIRSIRGFGFNREEEILKLKDNNEEMYNSIIKLIDKTAEESAIIETCAHALYVGRKTE</sequence>
<feature type="domain" description="Methyltransferase" evidence="1">
    <location>
        <begin position="41"/>
        <end position="152"/>
    </location>
</feature>
<dbReference type="SUPFAM" id="SSF53335">
    <property type="entry name" value="S-adenosyl-L-methionine-dependent methyltransferases"/>
    <property type="match status" value="1"/>
</dbReference>
<gene>
    <name evidence="2" type="ORF">HZI73_00295</name>
</gene>
<reference evidence="2" key="1">
    <citation type="submission" date="2020-07" db="EMBL/GenBank/DDBJ databases">
        <title>Vallitalea pronyensis genome.</title>
        <authorList>
            <person name="Postec A."/>
        </authorList>
    </citation>
    <scope>NUCLEOTIDE SEQUENCE</scope>
    <source>
        <strain evidence="2">FatNI3</strain>
    </source>
</reference>
<keyword evidence="2" id="KW-0489">Methyltransferase</keyword>
<organism evidence="2 3">
    <name type="scientific">Vallitalea pronyensis</name>
    <dbReference type="NCBI Taxonomy" id="1348613"/>
    <lineage>
        <taxon>Bacteria</taxon>
        <taxon>Bacillati</taxon>
        <taxon>Bacillota</taxon>
        <taxon>Clostridia</taxon>
        <taxon>Lachnospirales</taxon>
        <taxon>Vallitaleaceae</taxon>
        <taxon>Vallitalea</taxon>
    </lineage>
</organism>
<dbReference type="InterPro" id="IPR029063">
    <property type="entry name" value="SAM-dependent_MTases_sf"/>
</dbReference>
<evidence type="ECO:0000313" key="2">
    <source>
        <dbReference type="EMBL" id="QUI20841.1"/>
    </source>
</evidence>
<keyword evidence="2" id="KW-0808">Transferase</keyword>
<keyword evidence="3" id="KW-1185">Reference proteome</keyword>
<dbReference type="KEGG" id="vpy:HZI73_00295"/>
<name>A0A8J8MFZ1_9FIRM</name>
<dbReference type="Proteomes" id="UP000683246">
    <property type="component" value="Chromosome"/>
</dbReference>
<dbReference type="AlphaFoldDB" id="A0A8J8MFZ1"/>